<organism evidence="3 4">
    <name type="scientific">Mycolicibacterium helvum</name>
    <dbReference type="NCBI Taxonomy" id="1534349"/>
    <lineage>
        <taxon>Bacteria</taxon>
        <taxon>Bacillati</taxon>
        <taxon>Actinomycetota</taxon>
        <taxon>Actinomycetes</taxon>
        <taxon>Mycobacteriales</taxon>
        <taxon>Mycobacteriaceae</taxon>
        <taxon>Mycolicibacterium</taxon>
    </lineage>
</organism>
<sequence>MTVWAGVDIGNATTEVVLCSGIGDLDVLCSARVPTRGGKGSLRAIDAAAQLVRQLSATHGLVVDRAAFAPTPPVTSVTEQIQLQTRRTGRLYIATRSAPTTAGDAVGVGVPVPVGRLQEVDRHQPVVACATRDHDYRDVAGLVNAAIDSGRDVAAVVTTNDEAVLVSNRLLTALPVVDGVEVAELLSAALVAVEVRQGFSSLQRLTDPYWLVDAFSLRDDERPDATLVADQLYDSACAVVCLHDVAPEDIRPTEPVADPDKDERTHAVHLADIAAQANSRRGSVATDSVVRATMGDDVHQPPAGADALSEALGVPVIRIDSEAAAARVGALTTPGVTEDMVVVDVGGGTVDVVTATARVVLPGAGQLLTTATSAALDISRSTAEYAKRAEALSAVTVQLVEDEHGRRHFLDSPIDGRCTGWLLASAPNGLLPFTSRLSGSEWRNWRLAAKRLVIGANVLRGLAQVAPDARGLVLVGGGAGDDELVRAVSEQLGGVAVGRGNVCRRLGQRYAVAYGLVAMAAAG</sequence>
<dbReference type="Gene3D" id="3.50.30.70">
    <property type="entry name" value="Swiveling domain of dehydratase reactivase alpha subunit"/>
    <property type="match status" value="1"/>
</dbReference>
<dbReference type="KEGG" id="mhev:MHEL_27790"/>
<evidence type="ECO:0000313" key="3">
    <source>
        <dbReference type="EMBL" id="BBY64536.1"/>
    </source>
</evidence>
<dbReference type="RefSeq" id="WP_163748297.1">
    <property type="nucleotide sequence ID" value="NZ_AP022596.1"/>
</dbReference>
<evidence type="ECO:0000313" key="4">
    <source>
        <dbReference type="Proteomes" id="UP000467148"/>
    </source>
</evidence>
<dbReference type="InterPro" id="IPR043129">
    <property type="entry name" value="ATPase_NBD"/>
</dbReference>
<reference evidence="3 4" key="1">
    <citation type="journal article" date="2019" name="Emerg. Microbes Infect.">
        <title>Comprehensive subspecies identification of 175 nontuberculous mycobacteria species based on 7547 genomic profiles.</title>
        <authorList>
            <person name="Matsumoto Y."/>
            <person name="Kinjo T."/>
            <person name="Motooka D."/>
            <person name="Nabeya D."/>
            <person name="Jung N."/>
            <person name="Uechi K."/>
            <person name="Horii T."/>
            <person name="Iida T."/>
            <person name="Fujita J."/>
            <person name="Nakamura S."/>
        </authorList>
    </citation>
    <scope>NUCLEOTIDE SEQUENCE [LARGE SCALE GENOMIC DNA]</scope>
    <source>
        <strain evidence="3 4">JCM 30396</strain>
    </source>
</reference>
<dbReference type="SUPFAM" id="SSF82317">
    <property type="entry name" value="Swiveling domain of dehydratase reactivase alpha subunit"/>
    <property type="match status" value="1"/>
</dbReference>
<dbReference type="SUPFAM" id="SSF53067">
    <property type="entry name" value="Actin-like ATPase domain"/>
    <property type="match status" value="1"/>
</dbReference>
<keyword evidence="4" id="KW-1185">Reference proteome</keyword>
<feature type="domain" description="Diol dehydratase reactivase ATPase-like" evidence="1">
    <location>
        <begin position="303"/>
        <end position="518"/>
    </location>
</feature>
<evidence type="ECO:0000259" key="1">
    <source>
        <dbReference type="Pfam" id="PF08841"/>
    </source>
</evidence>
<dbReference type="Pfam" id="PF18427">
    <property type="entry name" value="DDR_swiveling"/>
    <property type="match status" value="1"/>
</dbReference>
<dbReference type="Gene3D" id="3.30.420.40">
    <property type="match status" value="1"/>
</dbReference>
<proteinExistence type="predicted"/>
<feature type="domain" description="DD-reactivating factor swiveling" evidence="2">
    <location>
        <begin position="100"/>
        <end position="240"/>
    </location>
</feature>
<dbReference type="InterPro" id="IPR028975">
    <property type="entry name" value="DDRA_swiveling_dom_sf"/>
</dbReference>
<dbReference type="AlphaFoldDB" id="A0A7I7T8Q5"/>
<evidence type="ECO:0000259" key="2">
    <source>
        <dbReference type="Pfam" id="PF18427"/>
    </source>
</evidence>
<accession>A0A7I7T8Q5</accession>
<protein>
    <submittedName>
        <fullName evidence="3">Diol dehydratase reactivation protein</fullName>
    </submittedName>
</protein>
<dbReference type="Pfam" id="PF08841">
    <property type="entry name" value="DDR"/>
    <property type="match status" value="1"/>
</dbReference>
<dbReference type="Proteomes" id="UP000467148">
    <property type="component" value="Chromosome"/>
</dbReference>
<dbReference type="InterPro" id="IPR040916">
    <property type="entry name" value="DDR_swiveling"/>
</dbReference>
<gene>
    <name evidence="3" type="ORF">MHEL_27790</name>
</gene>
<dbReference type="InterPro" id="IPR030994">
    <property type="entry name" value="DDR_dom"/>
</dbReference>
<name>A0A7I7T8Q5_9MYCO</name>
<dbReference type="EMBL" id="AP022596">
    <property type="protein sequence ID" value="BBY64536.1"/>
    <property type="molecule type" value="Genomic_DNA"/>
</dbReference>